<dbReference type="EMBL" id="JBHULV010000024">
    <property type="protein sequence ID" value="MFD2731695.1"/>
    <property type="molecule type" value="Genomic_DNA"/>
</dbReference>
<evidence type="ECO:0000313" key="2">
    <source>
        <dbReference type="EMBL" id="MFD2731695.1"/>
    </source>
</evidence>
<dbReference type="RefSeq" id="WP_379045771.1">
    <property type="nucleotide sequence ID" value="NZ_JBHSKW010000056.1"/>
</dbReference>
<dbReference type="Gene3D" id="3.40.50.1820">
    <property type="entry name" value="alpha/beta hydrolase"/>
    <property type="match status" value="1"/>
</dbReference>
<dbReference type="Pfam" id="PF00561">
    <property type="entry name" value="Abhydrolase_1"/>
    <property type="match status" value="1"/>
</dbReference>
<feature type="domain" description="AB hydrolase-1" evidence="1">
    <location>
        <begin position="24"/>
        <end position="255"/>
    </location>
</feature>
<gene>
    <name evidence="2" type="ORF">ACFSSE_08240</name>
</gene>
<evidence type="ECO:0000313" key="3">
    <source>
        <dbReference type="Proteomes" id="UP001597546"/>
    </source>
</evidence>
<dbReference type="GO" id="GO:0016787">
    <property type="term" value="F:hydrolase activity"/>
    <property type="evidence" value="ECO:0007669"/>
    <property type="project" value="UniProtKB-KW"/>
</dbReference>
<dbReference type="PANTHER" id="PTHR46438">
    <property type="entry name" value="ALPHA/BETA-HYDROLASES SUPERFAMILY PROTEIN"/>
    <property type="match status" value="1"/>
</dbReference>
<dbReference type="PANTHER" id="PTHR46438:SF11">
    <property type="entry name" value="LIPASE-RELATED"/>
    <property type="match status" value="1"/>
</dbReference>
<dbReference type="InterPro" id="IPR029058">
    <property type="entry name" value="AB_hydrolase_fold"/>
</dbReference>
<reference evidence="3" key="1">
    <citation type="journal article" date="2019" name="Int. J. Syst. Evol. Microbiol.">
        <title>The Global Catalogue of Microorganisms (GCM) 10K type strain sequencing project: providing services to taxonomists for standard genome sequencing and annotation.</title>
        <authorList>
            <consortium name="The Broad Institute Genomics Platform"/>
            <consortium name="The Broad Institute Genome Sequencing Center for Infectious Disease"/>
            <person name="Wu L."/>
            <person name="Ma J."/>
        </authorList>
    </citation>
    <scope>NUCLEOTIDE SEQUENCE [LARGE SCALE GENOMIC DNA]</scope>
    <source>
        <strain evidence="3">KCTC 42456</strain>
    </source>
</reference>
<protein>
    <submittedName>
        <fullName evidence="2">Alpha/beta fold hydrolase</fullName>
    </submittedName>
</protein>
<comment type="caution">
    <text evidence="2">The sequence shown here is derived from an EMBL/GenBank/DDBJ whole genome shotgun (WGS) entry which is preliminary data.</text>
</comment>
<proteinExistence type="predicted"/>
<organism evidence="2 3">
    <name type="scientific">Pedobacter alpinus</name>
    <dbReference type="NCBI Taxonomy" id="1590643"/>
    <lineage>
        <taxon>Bacteria</taxon>
        <taxon>Pseudomonadati</taxon>
        <taxon>Bacteroidota</taxon>
        <taxon>Sphingobacteriia</taxon>
        <taxon>Sphingobacteriales</taxon>
        <taxon>Sphingobacteriaceae</taxon>
        <taxon>Pedobacter</taxon>
    </lineage>
</organism>
<accession>A0ABW5TR38</accession>
<name>A0ABW5TR38_9SPHI</name>
<sequence>MTNHYFENQLVKMHYYQFGSGPEAMLCFHGYGMHGKQFRYLEATLGNQYTFYGFDLFFHKETKLINQTVETVKKGISKKELSQLFIDFCAHKSIQDFSVIAYSMGSFYACTLAEEIPERINEIILAAPSSLKPGRLVTFFSANKIGNKLLERLALSDNGMLGLLSLLKRIKVIDQKAYEILYREIATPELRFSFFACASYLRFLKLDVSKFIQQLNQHQIPSVFIFGKRDGSFPAKIGKIIIPQINNAKQLIIDENHDMINADFAKHLAGLLSVKP</sequence>
<dbReference type="Proteomes" id="UP001597546">
    <property type="component" value="Unassembled WGS sequence"/>
</dbReference>
<evidence type="ECO:0000259" key="1">
    <source>
        <dbReference type="Pfam" id="PF00561"/>
    </source>
</evidence>
<keyword evidence="3" id="KW-1185">Reference proteome</keyword>
<keyword evidence="2" id="KW-0378">Hydrolase</keyword>
<dbReference type="SUPFAM" id="SSF53474">
    <property type="entry name" value="alpha/beta-Hydrolases"/>
    <property type="match status" value="1"/>
</dbReference>
<dbReference type="InterPro" id="IPR000073">
    <property type="entry name" value="AB_hydrolase_1"/>
</dbReference>